<keyword evidence="2" id="KW-1185">Reference proteome</keyword>
<dbReference type="RefSeq" id="WP_046916293.1">
    <property type="nucleotide sequence ID" value="NZ_JADBGF010000001.1"/>
</dbReference>
<reference evidence="1 2" key="1">
    <citation type="submission" date="2020-10" db="EMBL/GenBank/DDBJ databases">
        <title>Sequencing the genomes of 1000 actinobacteria strains.</title>
        <authorList>
            <person name="Klenk H.-P."/>
        </authorList>
    </citation>
    <scope>NUCLEOTIDE SEQUENCE [LARGE SCALE GENOMIC DNA]</scope>
    <source>
        <strain evidence="1 2">DSM 41803</strain>
    </source>
</reference>
<protein>
    <submittedName>
        <fullName evidence="1">Uncharacterized protein</fullName>
    </submittedName>
</protein>
<proteinExistence type="predicted"/>
<organism evidence="1 2">
    <name type="scientific">Streptomyces stelliscabiei</name>
    <dbReference type="NCBI Taxonomy" id="146820"/>
    <lineage>
        <taxon>Bacteria</taxon>
        <taxon>Bacillati</taxon>
        <taxon>Actinomycetota</taxon>
        <taxon>Actinomycetes</taxon>
        <taxon>Kitasatosporales</taxon>
        <taxon>Streptomycetaceae</taxon>
        <taxon>Streptomyces</taxon>
    </lineage>
</organism>
<dbReference type="Proteomes" id="UP000629287">
    <property type="component" value="Unassembled WGS sequence"/>
</dbReference>
<dbReference type="EMBL" id="JADBGF010000001">
    <property type="protein sequence ID" value="MBE1597136.1"/>
    <property type="molecule type" value="Genomic_DNA"/>
</dbReference>
<accession>A0A8I0P6L3</accession>
<comment type="caution">
    <text evidence="1">The sequence shown here is derived from an EMBL/GenBank/DDBJ whole genome shotgun (WGS) entry which is preliminary data.</text>
</comment>
<dbReference type="AlphaFoldDB" id="A0A8I0P6L3"/>
<sequence>MTREQRRALLGDAAIEHIHEGVDEAVRDFTNAPSEDKVGLIRRLRPILAPAAARLQSRKAAEAPAAAASKAA</sequence>
<evidence type="ECO:0000313" key="2">
    <source>
        <dbReference type="Proteomes" id="UP000629287"/>
    </source>
</evidence>
<dbReference type="GeneID" id="86827841"/>
<gene>
    <name evidence="1" type="ORF">H4687_003265</name>
</gene>
<evidence type="ECO:0000313" key="1">
    <source>
        <dbReference type="EMBL" id="MBE1597136.1"/>
    </source>
</evidence>
<name>A0A8I0P6L3_9ACTN</name>